<evidence type="ECO:0000313" key="2">
    <source>
        <dbReference type="EMBL" id="RFM27002.1"/>
    </source>
</evidence>
<sequence length="66" mass="7553">MRRPAVLVLPKHSWLPQLSKRGFLSRAFGDMILKSVAVADHGYRRDFFFLFTSLIFASISVIAPSW</sequence>
<keyword evidence="1" id="KW-0472">Membrane</keyword>
<evidence type="ECO:0000313" key="3">
    <source>
        <dbReference type="Proteomes" id="UP000261284"/>
    </source>
</evidence>
<proteinExistence type="predicted"/>
<reference evidence="2 3" key="1">
    <citation type="submission" date="2018-08" db="EMBL/GenBank/DDBJ databases">
        <title>Chitinophagaceae sp. K23C18032701, a novel bacterium isolated from forest soil.</title>
        <authorList>
            <person name="Wang C."/>
        </authorList>
    </citation>
    <scope>NUCLEOTIDE SEQUENCE [LARGE SCALE GENOMIC DNA]</scope>
    <source>
        <strain evidence="2 3">K23C18032701</strain>
    </source>
</reference>
<dbReference type="AlphaFoldDB" id="A0A3E1NGJ8"/>
<accession>A0A3E1NGJ8</accession>
<name>A0A3E1NGJ8_9BACT</name>
<organism evidence="2 3">
    <name type="scientific">Deminuibacter soli</name>
    <dbReference type="NCBI Taxonomy" id="2291815"/>
    <lineage>
        <taxon>Bacteria</taxon>
        <taxon>Pseudomonadati</taxon>
        <taxon>Bacteroidota</taxon>
        <taxon>Chitinophagia</taxon>
        <taxon>Chitinophagales</taxon>
        <taxon>Chitinophagaceae</taxon>
        <taxon>Deminuibacter</taxon>
    </lineage>
</organism>
<comment type="caution">
    <text evidence="2">The sequence shown here is derived from an EMBL/GenBank/DDBJ whole genome shotgun (WGS) entry which is preliminary data.</text>
</comment>
<feature type="transmembrane region" description="Helical" evidence="1">
    <location>
        <begin position="47"/>
        <end position="65"/>
    </location>
</feature>
<evidence type="ECO:0000256" key="1">
    <source>
        <dbReference type="SAM" id="Phobius"/>
    </source>
</evidence>
<protein>
    <submittedName>
        <fullName evidence="2">Uncharacterized protein</fullName>
    </submittedName>
</protein>
<gene>
    <name evidence="2" type="ORF">DXN05_16100</name>
</gene>
<keyword evidence="1" id="KW-0812">Transmembrane</keyword>
<dbReference type="EMBL" id="QTJU01000006">
    <property type="protein sequence ID" value="RFM27002.1"/>
    <property type="molecule type" value="Genomic_DNA"/>
</dbReference>
<dbReference type="Proteomes" id="UP000261284">
    <property type="component" value="Unassembled WGS sequence"/>
</dbReference>
<keyword evidence="1" id="KW-1133">Transmembrane helix</keyword>
<keyword evidence="3" id="KW-1185">Reference proteome</keyword>